<keyword evidence="1" id="KW-0732">Signal</keyword>
<name>A0A246JEG6_9BURK</name>
<feature type="chain" id="PRO_5013190624" evidence="1">
    <location>
        <begin position="26"/>
        <end position="180"/>
    </location>
</feature>
<protein>
    <submittedName>
        <fullName evidence="3">Lytic transglycosylase</fullName>
    </submittedName>
</protein>
<evidence type="ECO:0000313" key="3">
    <source>
        <dbReference type="EMBL" id="OWQ90974.1"/>
    </source>
</evidence>
<evidence type="ECO:0000313" key="4">
    <source>
        <dbReference type="Proteomes" id="UP000197468"/>
    </source>
</evidence>
<dbReference type="InterPro" id="IPR023346">
    <property type="entry name" value="Lysozyme-like_dom_sf"/>
</dbReference>
<dbReference type="SUPFAM" id="SSF53955">
    <property type="entry name" value="Lysozyme-like"/>
    <property type="match status" value="1"/>
</dbReference>
<dbReference type="InterPro" id="IPR008258">
    <property type="entry name" value="Transglycosylase_SLT_dom_1"/>
</dbReference>
<organism evidence="3 4">
    <name type="scientific">Roseateles aquatilis</name>
    <dbReference type="NCBI Taxonomy" id="431061"/>
    <lineage>
        <taxon>Bacteria</taxon>
        <taxon>Pseudomonadati</taxon>
        <taxon>Pseudomonadota</taxon>
        <taxon>Betaproteobacteria</taxon>
        <taxon>Burkholderiales</taxon>
        <taxon>Sphaerotilaceae</taxon>
        <taxon>Roseateles</taxon>
    </lineage>
</organism>
<comment type="caution">
    <text evidence="3">The sequence shown here is derived from an EMBL/GenBank/DDBJ whole genome shotgun (WGS) entry which is preliminary data.</text>
</comment>
<reference evidence="3 4" key="1">
    <citation type="journal article" date="2008" name="Int. J. Syst. Evol. Microbiol.">
        <title>Description of Roseateles aquatilis sp. nov. and Roseateles terrae sp. nov., in the class Betaproteobacteria, and emended description of the genus Roseateles.</title>
        <authorList>
            <person name="Gomila M."/>
            <person name="Bowien B."/>
            <person name="Falsen E."/>
            <person name="Moore E.R."/>
            <person name="Lalucat J."/>
        </authorList>
    </citation>
    <scope>NUCLEOTIDE SEQUENCE [LARGE SCALE GENOMIC DNA]</scope>
    <source>
        <strain evidence="3 4">CCUG 48205</strain>
    </source>
</reference>
<dbReference type="Pfam" id="PF01464">
    <property type="entry name" value="SLT"/>
    <property type="match status" value="1"/>
</dbReference>
<proteinExistence type="predicted"/>
<dbReference type="Gene3D" id="1.10.530.10">
    <property type="match status" value="1"/>
</dbReference>
<gene>
    <name evidence="3" type="ORF">CDN99_12540</name>
</gene>
<dbReference type="Proteomes" id="UP000197468">
    <property type="component" value="Unassembled WGS sequence"/>
</dbReference>
<dbReference type="EMBL" id="NIOF01000004">
    <property type="protein sequence ID" value="OWQ90974.1"/>
    <property type="molecule type" value="Genomic_DNA"/>
</dbReference>
<dbReference type="AlphaFoldDB" id="A0A246JEG6"/>
<feature type="domain" description="Transglycosylase SLT" evidence="2">
    <location>
        <begin position="26"/>
        <end position="131"/>
    </location>
</feature>
<evidence type="ECO:0000256" key="1">
    <source>
        <dbReference type="SAM" id="SignalP"/>
    </source>
</evidence>
<dbReference type="OrthoDB" id="9808681at2"/>
<keyword evidence="4" id="KW-1185">Reference proteome</keyword>
<accession>A0A246JEG6</accession>
<dbReference type="PROSITE" id="PS51257">
    <property type="entry name" value="PROKAR_LIPOPROTEIN"/>
    <property type="match status" value="1"/>
</dbReference>
<feature type="signal peptide" evidence="1">
    <location>
        <begin position="1"/>
        <end position="25"/>
    </location>
</feature>
<sequence length="180" mass="19613">MSFKRTYLIALLAIAATTAPASSYACWEEAERLYGVSASLLYAVARAESDLNPAAVNNSHRERTGTYDIGLMQINSSHLQQLAAVGIREQDLYDSCTNIKVGAWLLAHAFATHGVSWNAVGSYNAACSQLKGQACTEARSRYAWRVYRRLPPAAGAQAKQQMESTAQQQPIYILSARVAP</sequence>
<dbReference type="CDD" id="cd13400">
    <property type="entry name" value="LT_IagB-like"/>
    <property type="match status" value="1"/>
</dbReference>
<dbReference type="RefSeq" id="WP_088385180.1">
    <property type="nucleotide sequence ID" value="NZ_NIOF01000004.1"/>
</dbReference>
<evidence type="ECO:0000259" key="2">
    <source>
        <dbReference type="Pfam" id="PF01464"/>
    </source>
</evidence>